<evidence type="ECO:0000313" key="11">
    <source>
        <dbReference type="Proteomes" id="UP001274830"/>
    </source>
</evidence>
<dbReference type="GO" id="GO:0005886">
    <property type="term" value="C:plasma membrane"/>
    <property type="evidence" value="ECO:0007669"/>
    <property type="project" value="UniProtKB-SubCell"/>
</dbReference>
<dbReference type="GO" id="GO:0000319">
    <property type="term" value="F:sulfite transmembrane transporter activity"/>
    <property type="evidence" value="ECO:0007669"/>
    <property type="project" value="TreeGrafter"/>
</dbReference>
<comment type="caution">
    <text evidence="10">The sequence shown here is derived from an EMBL/GenBank/DDBJ whole genome shotgun (WGS) entry which is preliminary data.</text>
</comment>
<dbReference type="InterPro" id="IPR004695">
    <property type="entry name" value="SLAC1/Mae1/Ssu1/TehA"/>
</dbReference>
<keyword evidence="11" id="KW-1185">Reference proteome</keyword>
<evidence type="ECO:0000313" key="10">
    <source>
        <dbReference type="EMBL" id="KAK3669682.1"/>
    </source>
</evidence>
<reference evidence="10" key="1">
    <citation type="submission" date="2023-07" db="EMBL/GenBank/DDBJ databases">
        <title>Black Yeasts Isolated from many extreme environments.</title>
        <authorList>
            <person name="Coleine C."/>
            <person name="Stajich J.E."/>
            <person name="Selbmann L."/>
        </authorList>
    </citation>
    <scope>NUCLEOTIDE SEQUENCE</scope>
    <source>
        <strain evidence="10">CCFEE 5485</strain>
    </source>
</reference>
<evidence type="ECO:0000256" key="2">
    <source>
        <dbReference type="ARBA" id="ARBA00008566"/>
    </source>
</evidence>
<feature type="compositionally biased region" description="Basic and acidic residues" evidence="8">
    <location>
        <begin position="20"/>
        <end position="32"/>
    </location>
</feature>
<accession>A0AAE0WGW0</accession>
<sequence length="426" mass="46496">MASAESSSKPDSGFDQNGNEDTKHDIERDGNKPEQTQESTGIRDRLAAIVEDFSFLWFTLSMNTGILSILMHQLPYQFRGLGILSTIMFVFNLALFILFFCIFLLRVAIYPKALVKSCSNDLTELALTGAVPIAWFTLLSQVGITVSTASWGAHAFFLVAYVMWWIGTAVMLTIATLVIVVISKTDITTTEKLTPGIVIPFVGTTTNAVVGALIVNYSDDVNTRLAIPVIIVGYMLTGIGTFAALILYSAYFIRMTNIGLPPPAQRPGLVMLVGPCGQGSAALQLLGTAAKMHFGKYGKGTIFTDTAGEIFSAAGTLLGLMLTGMSVLFTTLAVYCILETAFKRQCKYSLLWWSTIFPMATVCTAFISFAKDFDSPAFRVLATGLFLILLIDYFINWGFTIRDIVQGKLLNGKRSPNPAANRVKRH</sequence>
<feature type="region of interest" description="Disordered" evidence="8">
    <location>
        <begin position="1"/>
        <end position="40"/>
    </location>
</feature>
<evidence type="ECO:0000256" key="1">
    <source>
        <dbReference type="ARBA" id="ARBA00004651"/>
    </source>
</evidence>
<organism evidence="10 11">
    <name type="scientific">Recurvomyces mirabilis</name>
    <dbReference type="NCBI Taxonomy" id="574656"/>
    <lineage>
        <taxon>Eukaryota</taxon>
        <taxon>Fungi</taxon>
        <taxon>Dikarya</taxon>
        <taxon>Ascomycota</taxon>
        <taxon>Pezizomycotina</taxon>
        <taxon>Dothideomycetes</taxon>
        <taxon>Dothideomycetidae</taxon>
        <taxon>Mycosphaerellales</taxon>
        <taxon>Teratosphaeriaceae</taxon>
        <taxon>Recurvomyces</taxon>
    </lineage>
</organism>
<feature type="transmembrane region" description="Helical" evidence="9">
    <location>
        <begin position="226"/>
        <end position="248"/>
    </location>
</feature>
<evidence type="ECO:0000256" key="4">
    <source>
        <dbReference type="ARBA" id="ARBA00022475"/>
    </source>
</evidence>
<keyword evidence="5 9" id="KW-0812">Transmembrane</keyword>
<dbReference type="PANTHER" id="PTHR31686">
    <property type="match status" value="1"/>
</dbReference>
<dbReference type="Gene3D" id="1.50.10.150">
    <property type="entry name" value="Voltage-dependent anion channel"/>
    <property type="match status" value="1"/>
</dbReference>
<keyword evidence="6 9" id="KW-1133">Transmembrane helix</keyword>
<dbReference type="InterPro" id="IPR038665">
    <property type="entry name" value="Voltage-dep_anion_channel_sf"/>
</dbReference>
<dbReference type="CDD" id="cd09299">
    <property type="entry name" value="TDT"/>
    <property type="match status" value="1"/>
</dbReference>
<comment type="similarity">
    <text evidence="2">Belongs to the tellurite-resistance/dicarboxylate transporter (TDT) family.</text>
</comment>
<comment type="subcellular location">
    <subcellularLocation>
        <location evidence="1">Cell membrane</location>
        <topology evidence="1">Multi-pass membrane protein</topology>
    </subcellularLocation>
</comment>
<dbReference type="Pfam" id="PF03595">
    <property type="entry name" value="SLAC1"/>
    <property type="match status" value="1"/>
</dbReference>
<evidence type="ECO:0000256" key="9">
    <source>
        <dbReference type="SAM" id="Phobius"/>
    </source>
</evidence>
<dbReference type="EMBL" id="JAUTXT010000075">
    <property type="protein sequence ID" value="KAK3669682.1"/>
    <property type="molecule type" value="Genomic_DNA"/>
</dbReference>
<evidence type="ECO:0000256" key="8">
    <source>
        <dbReference type="SAM" id="MobiDB-lite"/>
    </source>
</evidence>
<feature type="transmembrane region" description="Helical" evidence="9">
    <location>
        <begin position="125"/>
        <end position="144"/>
    </location>
</feature>
<evidence type="ECO:0000256" key="6">
    <source>
        <dbReference type="ARBA" id="ARBA00022989"/>
    </source>
</evidence>
<feature type="transmembrane region" description="Helical" evidence="9">
    <location>
        <begin position="193"/>
        <end position="214"/>
    </location>
</feature>
<gene>
    <name evidence="10" type="ORF">LTR78_010434</name>
</gene>
<keyword evidence="4" id="KW-1003">Cell membrane</keyword>
<proteinExistence type="inferred from homology"/>
<feature type="transmembrane region" description="Helical" evidence="9">
    <location>
        <begin position="350"/>
        <end position="370"/>
    </location>
</feature>
<keyword evidence="3" id="KW-0813">Transport</keyword>
<dbReference type="PANTHER" id="PTHR31686:SF3">
    <property type="entry name" value="ACID TRANSPORT PROTEIN, PUTATIVE (AFU_ORTHOLOGUE AFUA_4G09410)-RELATED"/>
    <property type="match status" value="1"/>
</dbReference>
<name>A0AAE0WGW0_9PEZI</name>
<keyword evidence="7 9" id="KW-0472">Membrane</keyword>
<evidence type="ECO:0008006" key="12">
    <source>
        <dbReference type="Google" id="ProtNLM"/>
    </source>
</evidence>
<dbReference type="Proteomes" id="UP001274830">
    <property type="component" value="Unassembled WGS sequence"/>
</dbReference>
<feature type="compositionally biased region" description="Polar residues" evidence="8">
    <location>
        <begin position="1"/>
        <end position="19"/>
    </location>
</feature>
<protein>
    <recommendedName>
        <fullName evidence="12">Malic acid transport protein</fullName>
    </recommendedName>
</protein>
<evidence type="ECO:0000256" key="7">
    <source>
        <dbReference type="ARBA" id="ARBA00023136"/>
    </source>
</evidence>
<feature type="transmembrane region" description="Helical" evidence="9">
    <location>
        <begin position="83"/>
        <end position="105"/>
    </location>
</feature>
<feature type="transmembrane region" description="Helical" evidence="9">
    <location>
        <begin position="53"/>
        <end position="71"/>
    </location>
</feature>
<feature type="transmembrane region" description="Helical" evidence="9">
    <location>
        <begin position="269"/>
        <end position="290"/>
    </location>
</feature>
<feature type="transmembrane region" description="Helical" evidence="9">
    <location>
        <begin position="310"/>
        <end position="338"/>
    </location>
</feature>
<feature type="transmembrane region" description="Helical" evidence="9">
    <location>
        <begin position="156"/>
        <end position="181"/>
    </location>
</feature>
<evidence type="ECO:0000256" key="3">
    <source>
        <dbReference type="ARBA" id="ARBA00022448"/>
    </source>
</evidence>
<evidence type="ECO:0000256" key="5">
    <source>
        <dbReference type="ARBA" id="ARBA00022692"/>
    </source>
</evidence>
<feature type="transmembrane region" description="Helical" evidence="9">
    <location>
        <begin position="376"/>
        <end position="395"/>
    </location>
</feature>
<dbReference type="AlphaFoldDB" id="A0AAE0WGW0"/>
<dbReference type="InterPro" id="IPR051629">
    <property type="entry name" value="Sulfite_efflux_TDT"/>
</dbReference>